<evidence type="ECO:0000256" key="7">
    <source>
        <dbReference type="SAM" id="MobiDB-lite"/>
    </source>
</evidence>
<evidence type="ECO:0000256" key="2">
    <source>
        <dbReference type="ARBA" id="ARBA00008610"/>
    </source>
</evidence>
<protein>
    <submittedName>
        <fullName evidence="10">BMP family ABC transporter substrate-binding protein</fullName>
    </submittedName>
</protein>
<dbReference type="EMBL" id="CP033169">
    <property type="protein sequence ID" value="AYO30954.1"/>
    <property type="molecule type" value="Genomic_DNA"/>
</dbReference>
<dbReference type="CDD" id="cd06354">
    <property type="entry name" value="PBP1_PrnA-like"/>
    <property type="match status" value="1"/>
</dbReference>
<keyword evidence="5" id="KW-0472">Membrane</keyword>
<gene>
    <name evidence="10" type="ORF">D2962_10350</name>
</gene>
<name>A0A3G2R5W3_9FIRM</name>
<feature type="region of interest" description="Disordered" evidence="7">
    <location>
        <begin position="31"/>
        <end position="51"/>
    </location>
</feature>
<accession>A0A3G2R5W3</accession>
<dbReference type="GO" id="GO:0005886">
    <property type="term" value="C:plasma membrane"/>
    <property type="evidence" value="ECO:0007669"/>
    <property type="project" value="UniProtKB-SubCell"/>
</dbReference>
<dbReference type="InterPro" id="IPR050957">
    <property type="entry name" value="BMP_lipoprotein"/>
</dbReference>
<feature type="signal peptide" evidence="8">
    <location>
        <begin position="1"/>
        <end position="22"/>
    </location>
</feature>
<evidence type="ECO:0000256" key="3">
    <source>
        <dbReference type="ARBA" id="ARBA00022475"/>
    </source>
</evidence>
<comment type="subcellular location">
    <subcellularLocation>
        <location evidence="1">Cell membrane</location>
        <topology evidence="1">Lipid-anchor</topology>
    </subcellularLocation>
</comment>
<evidence type="ECO:0000256" key="4">
    <source>
        <dbReference type="ARBA" id="ARBA00022729"/>
    </source>
</evidence>
<feature type="domain" description="ABC transporter substrate-binding protein PnrA-like" evidence="9">
    <location>
        <begin position="58"/>
        <end position="366"/>
    </location>
</feature>
<evidence type="ECO:0000313" key="11">
    <source>
        <dbReference type="Proteomes" id="UP000280960"/>
    </source>
</evidence>
<dbReference type="Pfam" id="PF02608">
    <property type="entry name" value="Bmp"/>
    <property type="match status" value="1"/>
</dbReference>
<dbReference type="InterPro" id="IPR003760">
    <property type="entry name" value="PnrA-like"/>
</dbReference>
<dbReference type="KEGG" id="bacg:D2962_10350"/>
<dbReference type="InterPro" id="IPR028082">
    <property type="entry name" value="Peripla_BP_I"/>
</dbReference>
<keyword evidence="3" id="KW-1003">Cell membrane</keyword>
<feature type="chain" id="PRO_5038632685" evidence="8">
    <location>
        <begin position="23"/>
        <end position="379"/>
    </location>
</feature>
<evidence type="ECO:0000256" key="1">
    <source>
        <dbReference type="ARBA" id="ARBA00004193"/>
    </source>
</evidence>
<proteinExistence type="inferred from homology"/>
<sequence>MLKAKKILVVGLALLLVVSLVAGCGQKPATEQKQEQQPAQEQQQQQQTQPAPEIKKIKVGLVFDVGGRGDLSFNDSAYAGLEKAQKEFGDKIEVKYLEPSAGGENREQLMRLLAEDGYNLIFGVGFMFTDHIAKVSQEFPDVKFGLIDGFIDGLKDDSNVSCLLFKEQEGSFLVGAAAALKSKTGKVGFVGGMKSPLIERFEVGYLAGAKYINPKIGTMVDYIGTTGDAFKDPVKGKELALKQFKAGADVVYHASGASGIGVIEAATGEKKLAIGVDSDQSLSAKEDQRKYILTSMLKRVDISVYDTIKAYIDGNFKGGYQIFGLAEDGVGYAVNDYNKSMISDIEPKLEELKQKVIKGEIKVPVDKKEYDEFLKTLSK</sequence>
<dbReference type="Proteomes" id="UP000280960">
    <property type="component" value="Chromosome"/>
</dbReference>
<dbReference type="PROSITE" id="PS51257">
    <property type="entry name" value="PROKAR_LIPOPROTEIN"/>
    <property type="match status" value="1"/>
</dbReference>
<keyword evidence="6" id="KW-0449">Lipoprotein</keyword>
<evidence type="ECO:0000313" key="10">
    <source>
        <dbReference type="EMBL" id="AYO30954.1"/>
    </source>
</evidence>
<evidence type="ECO:0000256" key="5">
    <source>
        <dbReference type="ARBA" id="ARBA00023136"/>
    </source>
</evidence>
<organism evidence="10 11">
    <name type="scientific">Biomaibacter acetigenes</name>
    <dbReference type="NCBI Taxonomy" id="2316383"/>
    <lineage>
        <taxon>Bacteria</taxon>
        <taxon>Bacillati</taxon>
        <taxon>Bacillota</taxon>
        <taxon>Clostridia</taxon>
        <taxon>Thermosediminibacterales</taxon>
        <taxon>Tepidanaerobacteraceae</taxon>
        <taxon>Biomaibacter</taxon>
    </lineage>
</organism>
<dbReference type="PANTHER" id="PTHR34296:SF2">
    <property type="entry name" value="ABC TRANSPORTER GUANOSINE-BINDING PROTEIN NUPN"/>
    <property type="match status" value="1"/>
</dbReference>
<keyword evidence="4 8" id="KW-0732">Signal</keyword>
<dbReference type="AlphaFoldDB" id="A0A3G2R5W3"/>
<evidence type="ECO:0000256" key="8">
    <source>
        <dbReference type="SAM" id="SignalP"/>
    </source>
</evidence>
<evidence type="ECO:0000256" key="6">
    <source>
        <dbReference type="ARBA" id="ARBA00023288"/>
    </source>
</evidence>
<dbReference type="PANTHER" id="PTHR34296">
    <property type="entry name" value="TRANSCRIPTIONAL ACTIVATOR PROTEIN MED"/>
    <property type="match status" value="1"/>
</dbReference>
<keyword evidence="11" id="KW-1185">Reference proteome</keyword>
<dbReference type="Gene3D" id="3.40.50.2300">
    <property type="match status" value="2"/>
</dbReference>
<reference evidence="10 11" key="1">
    <citation type="submission" date="2018-10" db="EMBL/GenBank/DDBJ databases">
        <authorList>
            <person name="Zhang X."/>
        </authorList>
    </citation>
    <scope>NUCLEOTIDE SEQUENCE [LARGE SCALE GENOMIC DNA]</scope>
    <source>
        <strain evidence="10 11">SK-G1</strain>
    </source>
</reference>
<comment type="similarity">
    <text evidence="2">Belongs to the BMP lipoprotein family.</text>
</comment>
<dbReference type="SUPFAM" id="SSF53822">
    <property type="entry name" value="Periplasmic binding protein-like I"/>
    <property type="match status" value="1"/>
</dbReference>
<dbReference type="RefSeq" id="WP_122014932.1">
    <property type="nucleotide sequence ID" value="NZ_CP033169.1"/>
</dbReference>
<evidence type="ECO:0000259" key="9">
    <source>
        <dbReference type="Pfam" id="PF02608"/>
    </source>
</evidence>